<feature type="transmembrane region" description="Helical" evidence="1">
    <location>
        <begin position="324"/>
        <end position="342"/>
    </location>
</feature>
<feature type="transmembrane region" description="Helical" evidence="1">
    <location>
        <begin position="127"/>
        <end position="144"/>
    </location>
</feature>
<feature type="transmembrane region" description="Helical" evidence="1">
    <location>
        <begin position="156"/>
        <end position="183"/>
    </location>
</feature>
<dbReference type="EMBL" id="JACAQV010000021">
    <property type="protein sequence ID" value="NWF09905.1"/>
    <property type="molecule type" value="Genomic_DNA"/>
</dbReference>
<keyword evidence="1" id="KW-1133">Transmembrane helix</keyword>
<dbReference type="RefSeq" id="WP_065928880.1">
    <property type="nucleotide sequence ID" value="NZ_JACAQV010000021.1"/>
</dbReference>
<feature type="transmembrane region" description="Helical" evidence="1">
    <location>
        <begin position="258"/>
        <end position="279"/>
    </location>
</feature>
<feature type="transmembrane region" description="Helical" evidence="1">
    <location>
        <begin position="102"/>
        <end position="121"/>
    </location>
</feature>
<dbReference type="GO" id="GO:0016740">
    <property type="term" value="F:transferase activity"/>
    <property type="evidence" value="ECO:0007669"/>
    <property type="project" value="UniProtKB-KW"/>
</dbReference>
<reference evidence="2 3" key="1">
    <citation type="submission" date="2020-04" db="EMBL/GenBank/DDBJ databases">
        <title>Molecular characterization of pseudomonads from Agaricus bisporus reveal novel blotch 2 pathogens in Western Europe.</title>
        <authorList>
            <person name="Taparia T."/>
            <person name="Krijger M."/>
            <person name="Haynes E."/>
            <person name="Elpinstone J.G."/>
            <person name="Noble R."/>
            <person name="Van Der Wolf J."/>
        </authorList>
    </citation>
    <scope>NUCLEOTIDE SEQUENCE [LARGE SCALE GENOMIC DNA]</scope>
    <source>
        <strain evidence="2 3">IPO3765</strain>
    </source>
</reference>
<protein>
    <submittedName>
        <fullName evidence="2">Glucosyltransferase domain-containing protein</fullName>
    </submittedName>
</protein>
<feature type="transmembrane region" description="Helical" evidence="1">
    <location>
        <begin position="349"/>
        <end position="368"/>
    </location>
</feature>
<evidence type="ECO:0000313" key="3">
    <source>
        <dbReference type="Proteomes" id="UP000561369"/>
    </source>
</evidence>
<keyword evidence="1" id="KW-0472">Membrane</keyword>
<dbReference type="Proteomes" id="UP000561369">
    <property type="component" value="Unassembled WGS sequence"/>
</dbReference>
<comment type="caution">
    <text evidence="2">The sequence shown here is derived from an EMBL/GenBank/DDBJ whole genome shotgun (WGS) entry which is preliminary data.</text>
</comment>
<feature type="transmembrane region" description="Helical" evidence="1">
    <location>
        <begin position="291"/>
        <end position="312"/>
    </location>
</feature>
<evidence type="ECO:0000313" key="2">
    <source>
        <dbReference type="EMBL" id="NWF09905.1"/>
    </source>
</evidence>
<feature type="transmembrane region" description="Helical" evidence="1">
    <location>
        <begin position="12"/>
        <end position="28"/>
    </location>
</feature>
<proteinExistence type="predicted"/>
<keyword evidence="2" id="KW-0808">Transferase</keyword>
<accession>A0A7Y8GGN7</accession>
<gene>
    <name evidence="2" type="ORF">HX810_19745</name>
</gene>
<dbReference type="Pfam" id="PF14264">
    <property type="entry name" value="Glucos_trans_II"/>
    <property type="match status" value="1"/>
</dbReference>
<organism evidence="2 3">
    <name type="scientific">Pseudomonas salomonii</name>
    <dbReference type="NCBI Taxonomy" id="191391"/>
    <lineage>
        <taxon>Bacteria</taxon>
        <taxon>Pseudomonadati</taxon>
        <taxon>Pseudomonadota</taxon>
        <taxon>Gammaproteobacteria</taxon>
        <taxon>Pseudomonadales</taxon>
        <taxon>Pseudomonadaceae</taxon>
        <taxon>Pseudomonas</taxon>
    </lineage>
</organism>
<dbReference type="InterPro" id="IPR025686">
    <property type="entry name" value="Glucos_trans_II"/>
</dbReference>
<dbReference type="AlphaFoldDB" id="A0A7Y8GGN7"/>
<keyword evidence="1" id="KW-0812">Transmembrane</keyword>
<sequence>MWAKQVLTKKQVLVFFCVVSLVYVYPIIRADYAYVDDSWRALLLEGASWRDQGRILLEVLHKFLTFTGGTTNIFPLPLLIATFVMALAMTRLTFWYFSRPDIFACLVILPIICNPFFLGNITYQYDGPGMMLAVVAVIYAITCMQRQALVRGLLAALLIAVSLALYQLTITLFVGLCCIEFLWSVRNRVEVKKILIMWGERGLQLLGGGLIYYFTAHQLVTSSRGNSLPFDSRWLGVVSERFVFAMDSVYALVNTWNIGIFVILVITAMVGFVFWLKNIPTLVGGQLGKGVLLVGFISSIGVLLLCVPGAMLFVTETNQDARNYIGFSALLMLLFLLVYDVLERVWEVLKLLLVIPVLLMFSFCYAYGQVLIAKKELESAVAQYIAYDIVADEQLSAAKILYYIGPRTAGNWLPRGHAAMTYMPTLRFILSGSNTLLHPQFMTRLGINNVVEGDRAVYEAAVASGKHYRRVVDRKFYSIDLTDQGGFILFKEILDPEDYTLQINEK</sequence>
<evidence type="ECO:0000256" key="1">
    <source>
        <dbReference type="SAM" id="Phobius"/>
    </source>
</evidence>
<name>A0A7Y8GGN7_9PSED</name>
<feature type="transmembrane region" description="Helical" evidence="1">
    <location>
        <begin position="195"/>
        <end position="214"/>
    </location>
</feature>
<feature type="transmembrane region" description="Helical" evidence="1">
    <location>
        <begin position="73"/>
        <end position="90"/>
    </location>
</feature>